<keyword evidence="1" id="KW-0812">Transmembrane</keyword>
<gene>
    <name evidence="2" type="ORF">JQN06_17785</name>
</gene>
<evidence type="ECO:0000313" key="3">
    <source>
        <dbReference type="Proteomes" id="UP001196342"/>
    </source>
</evidence>
<comment type="caution">
    <text evidence="2">The sequence shown here is derived from an EMBL/GenBank/DDBJ whole genome shotgun (WGS) entry which is preliminary data.</text>
</comment>
<reference evidence="2 3" key="1">
    <citation type="submission" date="2020-12" db="EMBL/GenBank/DDBJ databases">
        <title>Microorganisms.</title>
        <authorList>
            <person name="Matos J."/>
            <person name="Faleiro L."/>
            <person name="Duarte I."/>
        </authorList>
    </citation>
    <scope>NUCLEOTIDE SEQUENCE [LARGE SCALE GENOMIC DNA]</scope>
    <source>
        <strain evidence="2 3">PtFD3Pch2</strain>
    </source>
</reference>
<name>A0ABS5X7R1_BACUN</name>
<keyword evidence="3" id="KW-1185">Reference proteome</keyword>
<dbReference type="Gene3D" id="1.25.40.10">
    <property type="entry name" value="Tetratricopeptide repeat domain"/>
    <property type="match status" value="1"/>
</dbReference>
<sequence length="217" mass="25103">MKHYISIIILAIFLFSCNGHSKHWETLSQVESYIEEKPDSALVTLEQIDLSELSGKEEKAKYALLYSMALDKNFIDKTDFELLQPAIDYYEDNGSATDKLRTCYYQGRIYQNLGNDALAMESFVKAISEGDASDDVLTKARIYFAQSNIYYSLYEWDNFIETVLIRAIPKGLKVNFILSASIYRMATAFFSFWAALIKIYSYFRLYTFMSIYVKNSC</sequence>
<protein>
    <recommendedName>
        <fullName evidence="4">Tetratricopeptide repeat protein</fullName>
    </recommendedName>
</protein>
<evidence type="ECO:0008006" key="4">
    <source>
        <dbReference type="Google" id="ProtNLM"/>
    </source>
</evidence>
<evidence type="ECO:0000313" key="2">
    <source>
        <dbReference type="EMBL" id="MBT8727979.1"/>
    </source>
</evidence>
<feature type="transmembrane region" description="Helical" evidence="1">
    <location>
        <begin position="182"/>
        <end position="203"/>
    </location>
</feature>
<dbReference type="InterPro" id="IPR011990">
    <property type="entry name" value="TPR-like_helical_dom_sf"/>
</dbReference>
<proteinExistence type="predicted"/>
<dbReference type="SUPFAM" id="SSF48452">
    <property type="entry name" value="TPR-like"/>
    <property type="match status" value="1"/>
</dbReference>
<keyword evidence="1" id="KW-0472">Membrane</keyword>
<organism evidence="2 3">
    <name type="scientific">Bacteroides uniformis</name>
    <dbReference type="NCBI Taxonomy" id="820"/>
    <lineage>
        <taxon>Bacteria</taxon>
        <taxon>Pseudomonadati</taxon>
        <taxon>Bacteroidota</taxon>
        <taxon>Bacteroidia</taxon>
        <taxon>Bacteroidales</taxon>
        <taxon>Bacteroidaceae</taxon>
        <taxon>Bacteroides</taxon>
    </lineage>
</organism>
<keyword evidence="1" id="KW-1133">Transmembrane helix</keyword>
<dbReference type="PROSITE" id="PS51257">
    <property type="entry name" value="PROKAR_LIPOPROTEIN"/>
    <property type="match status" value="1"/>
</dbReference>
<dbReference type="Proteomes" id="UP001196342">
    <property type="component" value="Unassembled WGS sequence"/>
</dbReference>
<accession>A0ABS5X7R1</accession>
<evidence type="ECO:0000256" key="1">
    <source>
        <dbReference type="SAM" id="Phobius"/>
    </source>
</evidence>
<dbReference type="EMBL" id="JAFBJK010000005">
    <property type="protein sequence ID" value="MBT8727979.1"/>
    <property type="molecule type" value="Genomic_DNA"/>
</dbReference>
<dbReference type="RefSeq" id="WP_215421910.1">
    <property type="nucleotide sequence ID" value="NZ_JBCHHJ010000035.1"/>
</dbReference>